<dbReference type="SUPFAM" id="SSF56672">
    <property type="entry name" value="DNA/RNA polymerases"/>
    <property type="match status" value="1"/>
</dbReference>
<dbReference type="Gene3D" id="2.40.70.10">
    <property type="entry name" value="Acid Proteases"/>
    <property type="match status" value="1"/>
</dbReference>
<dbReference type="InterPro" id="IPR043128">
    <property type="entry name" value="Rev_trsase/Diguanyl_cyclase"/>
</dbReference>
<accession>A5B1N7</accession>
<evidence type="ECO:0000256" key="1">
    <source>
        <dbReference type="SAM" id="MobiDB-lite"/>
    </source>
</evidence>
<dbReference type="InterPro" id="IPR053134">
    <property type="entry name" value="RNA-dir_DNA_polymerase"/>
</dbReference>
<feature type="domain" description="Retrotransposon gag" evidence="3">
    <location>
        <begin position="250"/>
        <end position="323"/>
    </location>
</feature>
<dbReference type="Gene3D" id="3.10.10.10">
    <property type="entry name" value="HIV Type 1 Reverse Transcriptase, subunit A, domain 1"/>
    <property type="match status" value="2"/>
</dbReference>
<feature type="region of interest" description="Disordered" evidence="1">
    <location>
        <begin position="474"/>
        <end position="563"/>
    </location>
</feature>
<evidence type="ECO:0000313" key="4">
    <source>
        <dbReference type="EMBL" id="CAN80684.1"/>
    </source>
</evidence>
<dbReference type="EMBL" id="AM443533">
    <property type="protein sequence ID" value="CAN80684.1"/>
    <property type="molecule type" value="Genomic_DNA"/>
</dbReference>
<feature type="compositionally biased region" description="Basic and acidic residues" evidence="1">
    <location>
        <begin position="511"/>
        <end position="539"/>
    </location>
</feature>
<name>A5B1N7_VITVI</name>
<reference evidence="4" key="1">
    <citation type="journal article" date="2007" name="PLoS ONE">
        <title>The first genome sequence of an elite grapevine cultivar (Pinot noir Vitis vinifera L.): coping with a highly heterozygous genome.</title>
        <authorList>
            <person name="Velasco R."/>
            <person name="Zharkikh A."/>
            <person name="Troggio M."/>
            <person name="Cartwright D.A."/>
            <person name="Cestaro A."/>
            <person name="Pruss D."/>
            <person name="Pindo M."/>
            <person name="FitzGerald L.M."/>
            <person name="Vezzulli S."/>
            <person name="Reid J."/>
            <person name="Malacarne G."/>
            <person name="Iliev D."/>
            <person name="Coppola G."/>
            <person name="Wardell B."/>
            <person name="Micheletti D."/>
            <person name="Macalma T."/>
            <person name="Facci M."/>
            <person name="Mitchell J.T."/>
            <person name="Perazzolli M."/>
            <person name="Eldredge G."/>
            <person name="Gatto P."/>
            <person name="Oyzerski R."/>
            <person name="Moretto M."/>
            <person name="Gutin N."/>
            <person name="Stefanini M."/>
            <person name="Chen Y."/>
            <person name="Segala C."/>
            <person name="Davenport C."/>
            <person name="Dematte L."/>
            <person name="Mraz A."/>
            <person name="Battilana J."/>
            <person name="Stormo K."/>
            <person name="Costa F."/>
            <person name="Tao Q."/>
            <person name="Si-Ammour A."/>
            <person name="Harkins T."/>
            <person name="Lackey A."/>
            <person name="Perbost C."/>
            <person name="Taillon B."/>
            <person name="Stella A."/>
            <person name="Solovyev V."/>
            <person name="Fawcett J.A."/>
            <person name="Sterck L."/>
            <person name="Vandepoele K."/>
            <person name="Grando S.M."/>
            <person name="Toppo S."/>
            <person name="Moser C."/>
            <person name="Lanchbury J."/>
            <person name="Bogden R."/>
            <person name="Skolnick M."/>
            <person name="Sgaramella V."/>
            <person name="Bhatnagar S.K."/>
            <person name="Fontana P."/>
            <person name="Gutin A."/>
            <person name="Van de Peer Y."/>
            <person name="Salamini F."/>
            <person name="Viola R."/>
        </authorList>
    </citation>
    <scope>NUCLEOTIDE SEQUENCE</scope>
</reference>
<organism evidence="4">
    <name type="scientific">Vitis vinifera</name>
    <name type="common">Grape</name>
    <dbReference type="NCBI Taxonomy" id="29760"/>
    <lineage>
        <taxon>Eukaryota</taxon>
        <taxon>Viridiplantae</taxon>
        <taxon>Streptophyta</taxon>
        <taxon>Embryophyta</taxon>
        <taxon>Tracheophyta</taxon>
        <taxon>Spermatophyta</taxon>
        <taxon>Magnoliopsida</taxon>
        <taxon>eudicotyledons</taxon>
        <taxon>Gunneridae</taxon>
        <taxon>Pentapetalae</taxon>
        <taxon>rosids</taxon>
        <taxon>Vitales</taxon>
        <taxon>Vitaceae</taxon>
        <taxon>Viteae</taxon>
        <taxon>Vitis</taxon>
    </lineage>
</organism>
<dbReference type="AlphaFoldDB" id="A5B1N7"/>
<feature type="domain" description="Reverse transcriptase" evidence="2">
    <location>
        <begin position="908"/>
        <end position="1014"/>
    </location>
</feature>
<dbReference type="PANTHER" id="PTHR24559:SF444">
    <property type="entry name" value="REVERSE TRANSCRIPTASE DOMAIN-CONTAINING PROTEIN"/>
    <property type="match status" value="1"/>
</dbReference>
<evidence type="ECO:0008006" key="5">
    <source>
        <dbReference type="Google" id="ProtNLM"/>
    </source>
</evidence>
<sequence>MALLPQYLLDPQTISQSGRFHAALALDDLFQYGGLARASDSTSVCRILMRFQPVPVDKQSKFEHPYFLLKDSYCLFMSVFSASVASGKSMSGGFINFVDNTRLYPESNGMTAMGYESNSVVARDGAKLCMPYWIRDIEGRLVKIETPRETELEVCLNIMDVPPEDQNSQHGQEDNFNAYRSMRDRMHPPHMSAPSCIVPPIEKLVIQPHIVPFLPTFHGMESENPYSHIKEFKEVCNTFQERGPSIDLMRLKPRSIRTWTDFQVEFLKKFFLTHKTNGLKRQISNFSAKENEKFYEYWERYMEAINACPHHGFDTWLLVSYFYDDMSSSMKQLLETMCGGDFMSKNPEEAMDFLSYVAEVSRGWDEPNAREVGRMKSQPNAKGGMYVLNEDMDMKAKVAAMARRLEELEMKKVVGDFVGDQKSINAQLNQRIDSVESTLNKMMDGMQNDMSQKIDNVQYAISRLTNLNIVQKKGKFPSQPHQNPKGIHKVESQEGESSKVRKVKAVITLKSGKEVDQPTSKTKHDEESVAEKEKSEEMKGKRKEKSARKDDHESSVDEEPERIVINEALHGKNGTNNGSEIFEVLMQVKVNIPLLDMIKQVATYAKKFKDLCTVKRGLNVNKKAFLTKQVSAIIQCKSPVKYKDPGCPTISVSIGGTCVEKALLDLGASVNLLPYYVYKQLRLGELKPTSITLSLADRSVKIPRGMIEDVLEDLIESFGDLDEGLPKPSDLFATLSPWRRRKEILPLFNEEETQRAAKEESPKLILKPLPTELKYAYLEEDKKCLVVISSALTNHQEDCLLAVLRICKKTIGWQIADLKGISSLVCTHHIYMEDEAKPVHQPQRRLNPHMQEVADIIYPISDSPWVSPTQVVPKKSGITVVQNDKGEDVSTHLTTGWRVCIDYRRLNAIEIDVEDQEKTTFTCPFGTYSYRRMPFDLCNAPATFQRYMLSIFSDMVEHIMEFFMDDITIYGSTFDECLVNLEAILNRCIEKDLVLNWKKCHFMVHQGIVLGHIISKEGIEVDKVMTQDFSKLARPLCELLVKDAKFIWDDRCQKSFKELKLFLTTAPIVRS</sequence>
<dbReference type="Pfam" id="PF00078">
    <property type="entry name" value="RVT_1"/>
    <property type="match status" value="1"/>
</dbReference>
<dbReference type="InterPro" id="IPR000477">
    <property type="entry name" value="RT_dom"/>
</dbReference>
<dbReference type="CDD" id="cd00303">
    <property type="entry name" value="retropepsin_like"/>
    <property type="match status" value="1"/>
</dbReference>
<gene>
    <name evidence="4" type="ORF">VITISV_006100</name>
</gene>
<feature type="compositionally biased region" description="Basic and acidic residues" evidence="1">
    <location>
        <begin position="488"/>
        <end position="499"/>
    </location>
</feature>
<dbReference type="InterPro" id="IPR043502">
    <property type="entry name" value="DNA/RNA_pol_sf"/>
</dbReference>
<dbReference type="InterPro" id="IPR021109">
    <property type="entry name" value="Peptidase_aspartic_dom_sf"/>
</dbReference>
<dbReference type="InterPro" id="IPR005162">
    <property type="entry name" value="Retrotrans_gag_dom"/>
</dbReference>
<dbReference type="CDD" id="cd01647">
    <property type="entry name" value="RT_LTR"/>
    <property type="match status" value="1"/>
</dbReference>
<evidence type="ECO:0000259" key="2">
    <source>
        <dbReference type="Pfam" id="PF00078"/>
    </source>
</evidence>
<evidence type="ECO:0000259" key="3">
    <source>
        <dbReference type="Pfam" id="PF03732"/>
    </source>
</evidence>
<dbReference type="PANTHER" id="PTHR24559">
    <property type="entry name" value="TRANSPOSON TY3-I GAG-POL POLYPROTEIN"/>
    <property type="match status" value="1"/>
</dbReference>
<protein>
    <recommendedName>
        <fullName evidence="5">Retrovirus-related Pol polyprotein from transposon 17.6</fullName>
    </recommendedName>
</protein>
<proteinExistence type="predicted"/>
<dbReference type="Pfam" id="PF03732">
    <property type="entry name" value="Retrotrans_gag"/>
    <property type="match status" value="1"/>
</dbReference>
<dbReference type="Gene3D" id="3.30.70.270">
    <property type="match status" value="2"/>
</dbReference>